<evidence type="ECO:0000313" key="5">
    <source>
        <dbReference type="Proteomes" id="UP000050911"/>
    </source>
</evidence>
<dbReference type="AlphaFoldDB" id="A0A0R1HUM7"/>
<reference evidence="4 5" key="1">
    <citation type="journal article" date="2015" name="Genome Announc.">
        <title>Expanding the biotechnology potential of lactobacilli through comparative genomics of 213 strains and associated genera.</title>
        <authorList>
            <person name="Sun Z."/>
            <person name="Harris H.M."/>
            <person name="McCann A."/>
            <person name="Guo C."/>
            <person name="Argimon S."/>
            <person name="Zhang W."/>
            <person name="Yang X."/>
            <person name="Jeffery I.B."/>
            <person name="Cooney J.C."/>
            <person name="Kagawa T.F."/>
            <person name="Liu W."/>
            <person name="Song Y."/>
            <person name="Salvetti E."/>
            <person name="Wrobel A."/>
            <person name="Rasinkangas P."/>
            <person name="Parkhill J."/>
            <person name="Rea M.C."/>
            <person name="O'Sullivan O."/>
            <person name="Ritari J."/>
            <person name="Douillard F.P."/>
            <person name="Paul Ross R."/>
            <person name="Yang R."/>
            <person name="Briner A.E."/>
            <person name="Felis G.E."/>
            <person name="de Vos W.M."/>
            <person name="Barrangou R."/>
            <person name="Klaenhammer T.R."/>
            <person name="Caufield P.W."/>
            <person name="Cui Y."/>
            <person name="Zhang H."/>
            <person name="O'Toole P.W."/>
        </authorList>
    </citation>
    <scope>NUCLEOTIDE SEQUENCE [LARGE SCALE GENOMIC DNA]</scope>
    <source>
        <strain evidence="4 5">JCM 15530</strain>
    </source>
</reference>
<organism evidence="4 5">
    <name type="scientific">Secundilactobacillus kimchicus JCM 15530</name>
    <dbReference type="NCBI Taxonomy" id="1302272"/>
    <lineage>
        <taxon>Bacteria</taxon>
        <taxon>Bacillati</taxon>
        <taxon>Bacillota</taxon>
        <taxon>Bacilli</taxon>
        <taxon>Lactobacillales</taxon>
        <taxon>Lactobacillaceae</taxon>
        <taxon>Secundilactobacillus</taxon>
    </lineage>
</organism>
<keyword evidence="5" id="KW-1185">Reference proteome</keyword>
<dbReference type="Proteomes" id="UP000050911">
    <property type="component" value="Unassembled WGS sequence"/>
</dbReference>
<feature type="domain" description="ABC transporter" evidence="3">
    <location>
        <begin position="3"/>
        <end position="228"/>
    </location>
</feature>
<dbReference type="InterPro" id="IPR003593">
    <property type="entry name" value="AAA+_ATPase"/>
</dbReference>
<proteinExistence type="predicted"/>
<gene>
    <name evidence="4" type="ORF">FC96_GL001982</name>
</gene>
<dbReference type="CDD" id="cd03230">
    <property type="entry name" value="ABC_DR_subfamily_A"/>
    <property type="match status" value="1"/>
</dbReference>
<dbReference type="EMBL" id="AZCX01000004">
    <property type="protein sequence ID" value="KRK48243.1"/>
    <property type="molecule type" value="Genomic_DNA"/>
</dbReference>
<dbReference type="Gene3D" id="3.40.50.300">
    <property type="entry name" value="P-loop containing nucleotide triphosphate hydrolases"/>
    <property type="match status" value="1"/>
</dbReference>
<accession>A0A0R1HUM7</accession>
<dbReference type="STRING" id="1302272.FC96_GL001982"/>
<dbReference type="InterPro" id="IPR003439">
    <property type="entry name" value="ABC_transporter-like_ATP-bd"/>
</dbReference>
<name>A0A0R1HUM7_9LACO</name>
<keyword evidence="1" id="KW-0547">Nucleotide-binding</keyword>
<sequence>MDIQVTNLTKVFGHKVVLKDVNLTIQPNTIYGLLGRNGAGKSTLFNLLTNRLNPTSGNVLVDGQLNKNHDQALGRMYLMSEANLYPPRSRVSEVFELTETLYGQFDQQLAKQLCQQFDLDPRVRVNKLSTGYRSIMKLIVALAVDVDFVFLDEPTLGLDANHRELFYQLLIENYSQRPRTFVISTHLIEEIANMVERVFVLQNGQLTVDDSTEAILAQSYAITGPKADVTAYTAGTNIIGQDQLGHLYVDYVYGPLIADRPIPDTVTVDHIDLQKLFVTLTSQKGGADAI</sequence>
<dbReference type="PANTHER" id="PTHR43158">
    <property type="entry name" value="SKFA PEPTIDE EXPORT ATP-BINDING PROTEIN SKFE"/>
    <property type="match status" value="1"/>
</dbReference>
<dbReference type="SMART" id="SM00382">
    <property type="entry name" value="AAA"/>
    <property type="match status" value="1"/>
</dbReference>
<dbReference type="GO" id="GO:0016887">
    <property type="term" value="F:ATP hydrolysis activity"/>
    <property type="evidence" value="ECO:0007669"/>
    <property type="project" value="InterPro"/>
</dbReference>
<dbReference type="InterPro" id="IPR027417">
    <property type="entry name" value="P-loop_NTPase"/>
</dbReference>
<evidence type="ECO:0000256" key="2">
    <source>
        <dbReference type="ARBA" id="ARBA00022840"/>
    </source>
</evidence>
<evidence type="ECO:0000256" key="1">
    <source>
        <dbReference type="ARBA" id="ARBA00022741"/>
    </source>
</evidence>
<keyword evidence="2 4" id="KW-0067">ATP-binding</keyword>
<dbReference type="PROSITE" id="PS50893">
    <property type="entry name" value="ABC_TRANSPORTER_2"/>
    <property type="match status" value="1"/>
</dbReference>
<dbReference type="PATRIC" id="fig|1302272.5.peg.2022"/>
<dbReference type="OrthoDB" id="9804819at2"/>
<protein>
    <submittedName>
        <fullName evidence="4">Abc transporter, atp-binding protein</fullName>
    </submittedName>
</protein>
<dbReference type="Pfam" id="PF00005">
    <property type="entry name" value="ABC_tran"/>
    <property type="match status" value="1"/>
</dbReference>
<dbReference type="SUPFAM" id="SSF52540">
    <property type="entry name" value="P-loop containing nucleoside triphosphate hydrolases"/>
    <property type="match status" value="1"/>
</dbReference>
<dbReference type="PANTHER" id="PTHR43158:SF5">
    <property type="entry name" value="ABC TRANSPORTER, ATP-BINDING PROTEIN"/>
    <property type="match status" value="1"/>
</dbReference>
<dbReference type="RefSeq" id="WP_056942544.1">
    <property type="nucleotide sequence ID" value="NZ_AZCX01000004.1"/>
</dbReference>
<comment type="caution">
    <text evidence="4">The sequence shown here is derived from an EMBL/GenBank/DDBJ whole genome shotgun (WGS) entry which is preliminary data.</text>
</comment>
<dbReference type="GO" id="GO:0005524">
    <property type="term" value="F:ATP binding"/>
    <property type="evidence" value="ECO:0007669"/>
    <property type="project" value="UniProtKB-KW"/>
</dbReference>
<evidence type="ECO:0000259" key="3">
    <source>
        <dbReference type="PROSITE" id="PS50893"/>
    </source>
</evidence>
<evidence type="ECO:0000313" key="4">
    <source>
        <dbReference type="EMBL" id="KRK48243.1"/>
    </source>
</evidence>